<keyword evidence="16" id="KW-1185">Reference proteome</keyword>
<evidence type="ECO:0000256" key="1">
    <source>
        <dbReference type="ARBA" id="ARBA00003330"/>
    </source>
</evidence>
<name>A0A8J6UIB3_9BACT</name>
<dbReference type="Pfam" id="PF00578">
    <property type="entry name" value="AhpC-TSA"/>
    <property type="match status" value="1"/>
</dbReference>
<dbReference type="PANTHER" id="PTHR42801">
    <property type="entry name" value="THIOREDOXIN-DEPENDENT PEROXIDE REDUCTASE"/>
    <property type="match status" value="1"/>
</dbReference>
<dbReference type="AlphaFoldDB" id="A0A8J6UIB3"/>
<dbReference type="PROSITE" id="PS51352">
    <property type="entry name" value="THIOREDOXIN_2"/>
    <property type="match status" value="1"/>
</dbReference>
<reference evidence="15" key="1">
    <citation type="submission" date="2020-09" db="EMBL/GenBank/DDBJ databases">
        <title>Pelobacter alkaliphilus sp. nov., a novel anaerobic arsenate-reducing bacterium from terrestrial mud volcano.</title>
        <authorList>
            <person name="Khomyakova M.A."/>
            <person name="Merkel A.Y."/>
            <person name="Slobodkin A.I."/>
        </authorList>
    </citation>
    <scope>NUCLEOTIDE SEQUENCE</scope>
    <source>
        <strain evidence="15">M08fum</strain>
    </source>
</reference>
<dbReference type="PIRSF" id="PIRSF000239">
    <property type="entry name" value="AHPC"/>
    <property type="match status" value="1"/>
</dbReference>
<comment type="caution">
    <text evidence="15">The sequence shown here is derived from an EMBL/GenBank/DDBJ whole genome shotgun (WGS) entry which is preliminary data.</text>
</comment>
<evidence type="ECO:0000256" key="10">
    <source>
        <dbReference type="ARBA" id="ARBA00038489"/>
    </source>
</evidence>
<comment type="catalytic activity">
    <reaction evidence="12">
        <text>a hydroperoxide + [thioredoxin]-dithiol = an alcohol + [thioredoxin]-disulfide + H2O</text>
        <dbReference type="Rhea" id="RHEA:62620"/>
        <dbReference type="Rhea" id="RHEA-COMP:10698"/>
        <dbReference type="Rhea" id="RHEA-COMP:10700"/>
        <dbReference type="ChEBI" id="CHEBI:15377"/>
        <dbReference type="ChEBI" id="CHEBI:29950"/>
        <dbReference type="ChEBI" id="CHEBI:30879"/>
        <dbReference type="ChEBI" id="CHEBI:35924"/>
        <dbReference type="ChEBI" id="CHEBI:50058"/>
        <dbReference type="EC" id="1.11.1.24"/>
    </reaction>
</comment>
<gene>
    <name evidence="15" type="ORF">ICT70_07660</name>
</gene>
<dbReference type="InterPro" id="IPR050924">
    <property type="entry name" value="Peroxiredoxin_BCP/PrxQ"/>
</dbReference>
<keyword evidence="7" id="KW-1015">Disulfide bond</keyword>
<dbReference type="InterPro" id="IPR024706">
    <property type="entry name" value="Peroxiredoxin_AhpC-typ"/>
</dbReference>
<evidence type="ECO:0000259" key="14">
    <source>
        <dbReference type="PROSITE" id="PS51352"/>
    </source>
</evidence>
<evidence type="ECO:0000256" key="12">
    <source>
        <dbReference type="ARBA" id="ARBA00049091"/>
    </source>
</evidence>
<dbReference type="InterPro" id="IPR013766">
    <property type="entry name" value="Thioredoxin_domain"/>
</dbReference>
<dbReference type="FunFam" id="3.40.30.10:FF:000007">
    <property type="entry name" value="Thioredoxin-dependent thiol peroxidase"/>
    <property type="match status" value="1"/>
</dbReference>
<evidence type="ECO:0000313" key="16">
    <source>
        <dbReference type="Proteomes" id="UP000632828"/>
    </source>
</evidence>
<dbReference type="GO" id="GO:0045454">
    <property type="term" value="P:cell redox homeostasis"/>
    <property type="evidence" value="ECO:0007669"/>
    <property type="project" value="TreeGrafter"/>
</dbReference>
<evidence type="ECO:0000256" key="5">
    <source>
        <dbReference type="ARBA" id="ARBA00022862"/>
    </source>
</evidence>
<evidence type="ECO:0000256" key="11">
    <source>
        <dbReference type="ARBA" id="ARBA00042639"/>
    </source>
</evidence>
<evidence type="ECO:0000256" key="7">
    <source>
        <dbReference type="ARBA" id="ARBA00023157"/>
    </source>
</evidence>
<dbReference type="Gene3D" id="3.40.30.10">
    <property type="entry name" value="Glutaredoxin"/>
    <property type="match status" value="1"/>
</dbReference>
<comment type="subunit">
    <text evidence="2">Monomer.</text>
</comment>
<dbReference type="EC" id="1.11.1.24" evidence="3"/>
<keyword evidence="4" id="KW-0575">Peroxidase</keyword>
<dbReference type="RefSeq" id="WP_191155168.1">
    <property type="nucleotide sequence ID" value="NZ_JACWUN010000007.1"/>
</dbReference>
<proteinExistence type="inferred from homology"/>
<comment type="similarity">
    <text evidence="10">Belongs to the peroxiredoxin family. BCP/PrxQ subfamily.</text>
</comment>
<organism evidence="15 16">
    <name type="scientific">Pelovirga terrestris</name>
    <dbReference type="NCBI Taxonomy" id="2771352"/>
    <lineage>
        <taxon>Bacteria</taxon>
        <taxon>Pseudomonadati</taxon>
        <taxon>Thermodesulfobacteriota</taxon>
        <taxon>Desulfuromonadia</taxon>
        <taxon>Geobacterales</taxon>
        <taxon>Geobacteraceae</taxon>
        <taxon>Pelovirga</taxon>
    </lineage>
</organism>
<evidence type="ECO:0000256" key="6">
    <source>
        <dbReference type="ARBA" id="ARBA00023002"/>
    </source>
</evidence>
<dbReference type="SUPFAM" id="SSF52833">
    <property type="entry name" value="Thioredoxin-like"/>
    <property type="match status" value="1"/>
</dbReference>
<keyword evidence="5" id="KW-0049">Antioxidant</keyword>
<dbReference type="InterPro" id="IPR000866">
    <property type="entry name" value="AhpC/TSA"/>
</dbReference>
<keyword evidence="8" id="KW-0676">Redox-active center</keyword>
<feature type="active site" description="Cysteine sulfenic acid (-SOH) intermediate; for peroxidase activity" evidence="13">
    <location>
        <position position="45"/>
    </location>
</feature>
<dbReference type="GO" id="GO:0005737">
    <property type="term" value="C:cytoplasm"/>
    <property type="evidence" value="ECO:0007669"/>
    <property type="project" value="TreeGrafter"/>
</dbReference>
<dbReference type="InterPro" id="IPR036249">
    <property type="entry name" value="Thioredoxin-like_sf"/>
</dbReference>
<dbReference type="Proteomes" id="UP000632828">
    <property type="component" value="Unassembled WGS sequence"/>
</dbReference>
<evidence type="ECO:0000256" key="13">
    <source>
        <dbReference type="PIRSR" id="PIRSR000239-1"/>
    </source>
</evidence>
<comment type="function">
    <text evidence="1">Thiol-specific peroxidase that catalyzes the reduction of hydrogen peroxide and organic hydroperoxides to water and alcohols, respectively. Plays a role in cell protection against oxidative stress by detoxifying peroxides and as sensor of hydrogen peroxide-mediated signaling events.</text>
</comment>
<dbReference type="EMBL" id="JACWUN010000007">
    <property type="protein sequence ID" value="MBD1400545.1"/>
    <property type="molecule type" value="Genomic_DNA"/>
</dbReference>
<accession>A0A8J6UIB3</accession>
<feature type="domain" description="Thioredoxin" evidence="14">
    <location>
        <begin position="3"/>
        <end position="154"/>
    </location>
</feature>
<dbReference type="GO" id="GO:0008379">
    <property type="term" value="F:thioredoxin peroxidase activity"/>
    <property type="evidence" value="ECO:0007669"/>
    <property type="project" value="TreeGrafter"/>
</dbReference>
<dbReference type="CDD" id="cd03017">
    <property type="entry name" value="PRX_BCP"/>
    <property type="match status" value="1"/>
</dbReference>
<evidence type="ECO:0000256" key="8">
    <source>
        <dbReference type="ARBA" id="ARBA00023284"/>
    </source>
</evidence>
<evidence type="ECO:0000256" key="2">
    <source>
        <dbReference type="ARBA" id="ARBA00011245"/>
    </source>
</evidence>
<evidence type="ECO:0000256" key="9">
    <source>
        <dbReference type="ARBA" id="ARBA00032824"/>
    </source>
</evidence>
<dbReference type="GO" id="GO:0034599">
    <property type="term" value="P:cellular response to oxidative stress"/>
    <property type="evidence" value="ECO:0007669"/>
    <property type="project" value="TreeGrafter"/>
</dbReference>
<evidence type="ECO:0000313" key="15">
    <source>
        <dbReference type="EMBL" id="MBD1400545.1"/>
    </source>
</evidence>
<evidence type="ECO:0000256" key="3">
    <source>
        <dbReference type="ARBA" id="ARBA00013017"/>
    </source>
</evidence>
<dbReference type="PANTHER" id="PTHR42801:SF4">
    <property type="entry name" value="AHPC_TSA FAMILY PROTEIN"/>
    <property type="match status" value="1"/>
</dbReference>
<sequence>MAIQPGQHAPDFCLHGSDGKQHRLADYAGNKLIIYFYPKDNTPGCTKESCAFAEMHGQLVQMKVRLLGVSKDSLASHDKFISQFHLPFVLLSDPETIMMQEYQAWGEKKMYGKTSIGCIRSTVLIDEQGIVVKHWPRITKAAEHPQQVLDFLTNS</sequence>
<keyword evidence="6" id="KW-0560">Oxidoreductase</keyword>
<protein>
    <recommendedName>
        <fullName evidence="3">thioredoxin-dependent peroxiredoxin</fullName>
        <ecNumber evidence="3">1.11.1.24</ecNumber>
    </recommendedName>
    <alternativeName>
        <fullName evidence="9">Thioredoxin peroxidase</fullName>
    </alternativeName>
    <alternativeName>
        <fullName evidence="11">Thioredoxin-dependent peroxiredoxin Bcp</fullName>
    </alternativeName>
</protein>
<evidence type="ECO:0000256" key="4">
    <source>
        <dbReference type="ARBA" id="ARBA00022559"/>
    </source>
</evidence>